<keyword evidence="10" id="KW-1015">Disulfide bond</keyword>
<evidence type="ECO:0000256" key="16">
    <source>
        <dbReference type="SAM" id="SignalP"/>
    </source>
</evidence>
<dbReference type="GO" id="GO:0005615">
    <property type="term" value="C:extracellular space"/>
    <property type="evidence" value="ECO:0007669"/>
    <property type="project" value="TreeGrafter"/>
</dbReference>
<evidence type="ECO:0000256" key="13">
    <source>
        <dbReference type="ARBA" id="ARBA00039143"/>
    </source>
</evidence>
<evidence type="ECO:0000256" key="8">
    <source>
        <dbReference type="ARBA" id="ARBA00022833"/>
    </source>
</evidence>
<evidence type="ECO:0000256" key="3">
    <source>
        <dbReference type="ARBA" id="ARBA00022645"/>
    </source>
</evidence>
<dbReference type="GO" id="GO:0006508">
    <property type="term" value="P:proteolysis"/>
    <property type="evidence" value="ECO:0007669"/>
    <property type="project" value="UniProtKB-KW"/>
</dbReference>
<dbReference type="OrthoDB" id="3626597at2759"/>
<accession>A0A7L3H5C6</accession>
<dbReference type="SUPFAM" id="SSF54897">
    <property type="entry name" value="Protease propeptides/inhibitors"/>
    <property type="match status" value="1"/>
</dbReference>
<feature type="signal peptide" evidence="16">
    <location>
        <begin position="1"/>
        <end position="15"/>
    </location>
</feature>
<feature type="non-terminal residue" evidence="18">
    <location>
        <position position="1"/>
    </location>
</feature>
<dbReference type="Gene3D" id="3.40.630.10">
    <property type="entry name" value="Zn peptidases"/>
    <property type="match status" value="2"/>
</dbReference>
<dbReference type="GO" id="GO:0008270">
    <property type="term" value="F:zinc ion binding"/>
    <property type="evidence" value="ECO:0007669"/>
    <property type="project" value="InterPro"/>
</dbReference>
<comment type="similarity">
    <text evidence="2 15">Belongs to the peptidase M14 family.</text>
</comment>
<evidence type="ECO:0000256" key="11">
    <source>
        <dbReference type="ARBA" id="ARBA00036114"/>
    </source>
</evidence>
<keyword evidence="4" id="KW-0645">Protease</keyword>
<evidence type="ECO:0000259" key="17">
    <source>
        <dbReference type="PROSITE" id="PS52035"/>
    </source>
</evidence>
<evidence type="ECO:0000313" key="18">
    <source>
        <dbReference type="EMBL" id="NXT98929.1"/>
    </source>
</evidence>
<evidence type="ECO:0000256" key="1">
    <source>
        <dbReference type="ARBA" id="ARBA00001947"/>
    </source>
</evidence>
<evidence type="ECO:0000256" key="15">
    <source>
        <dbReference type="PROSITE-ProRule" id="PRU01379"/>
    </source>
</evidence>
<comment type="caution">
    <text evidence="18">The sequence shown here is derived from an EMBL/GenBank/DDBJ whole genome shotgun (WGS) entry which is preliminary data.</text>
</comment>
<dbReference type="InterPro" id="IPR036990">
    <property type="entry name" value="M14A-like_propep"/>
</dbReference>
<dbReference type="Pfam" id="PF02244">
    <property type="entry name" value="Propep_M14"/>
    <property type="match status" value="1"/>
</dbReference>
<evidence type="ECO:0000256" key="9">
    <source>
        <dbReference type="ARBA" id="ARBA00023049"/>
    </source>
</evidence>
<keyword evidence="7" id="KW-0378">Hydrolase</keyword>
<dbReference type="GO" id="GO:0004181">
    <property type="term" value="F:metallocarboxypeptidase activity"/>
    <property type="evidence" value="ECO:0007669"/>
    <property type="project" value="UniProtKB-EC"/>
</dbReference>
<dbReference type="SUPFAM" id="SSF53187">
    <property type="entry name" value="Zn-dependent exopeptidases"/>
    <property type="match status" value="1"/>
</dbReference>
<dbReference type="PRINTS" id="PR00765">
    <property type="entry name" value="CRBOXYPTASEA"/>
</dbReference>
<dbReference type="PROSITE" id="PS00132">
    <property type="entry name" value="CARBOXYPEPT_ZN_1"/>
    <property type="match status" value="1"/>
</dbReference>
<dbReference type="PANTHER" id="PTHR11705">
    <property type="entry name" value="PROTEASE FAMILY M14 CARBOXYPEPTIDASE A,B"/>
    <property type="match status" value="1"/>
</dbReference>
<dbReference type="FunFam" id="3.30.70.340:FF:000002">
    <property type="entry name" value="Carboxypeptidase A"/>
    <property type="match status" value="1"/>
</dbReference>
<keyword evidence="19" id="KW-1185">Reference proteome</keyword>
<keyword evidence="6 16" id="KW-0732">Signal</keyword>
<proteinExistence type="inferred from homology"/>
<keyword evidence="3 18" id="KW-0121">Carboxypeptidase</keyword>
<keyword evidence="5" id="KW-0479">Metal-binding</keyword>
<dbReference type="FunFam" id="3.40.630.10:FF:000084">
    <property type="entry name" value="Carboxypeptidase B2"/>
    <property type="match status" value="1"/>
</dbReference>
<dbReference type="PANTHER" id="PTHR11705:SF20">
    <property type="entry name" value="CARBOXYPEPTIDASE B"/>
    <property type="match status" value="1"/>
</dbReference>
<comment type="cofactor">
    <cofactor evidence="1">
        <name>Zn(2+)</name>
        <dbReference type="ChEBI" id="CHEBI:29105"/>
    </cofactor>
</comment>
<evidence type="ECO:0000256" key="5">
    <source>
        <dbReference type="ARBA" id="ARBA00022723"/>
    </source>
</evidence>
<evidence type="ECO:0000256" key="6">
    <source>
        <dbReference type="ARBA" id="ARBA00022729"/>
    </source>
</evidence>
<evidence type="ECO:0000256" key="7">
    <source>
        <dbReference type="ARBA" id="ARBA00022801"/>
    </source>
</evidence>
<comment type="subcellular location">
    <subcellularLocation>
        <location evidence="12">Zymogen granule lumen</location>
    </subcellularLocation>
</comment>
<evidence type="ECO:0000313" key="19">
    <source>
        <dbReference type="Proteomes" id="UP000566314"/>
    </source>
</evidence>
<feature type="domain" description="Peptidase M14" evidence="17">
    <location>
        <begin position="118"/>
        <end position="310"/>
    </location>
</feature>
<dbReference type="InterPro" id="IPR057247">
    <property type="entry name" value="CARBOXYPEPT_ZN_2"/>
</dbReference>
<dbReference type="Proteomes" id="UP000566314">
    <property type="component" value="Unassembled WGS sequence"/>
</dbReference>
<dbReference type="PROSITE" id="PS52035">
    <property type="entry name" value="PEPTIDASE_M14"/>
    <property type="match status" value="1"/>
</dbReference>
<reference evidence="18 19" key="1">
    <citation type="submission" date="2019-09" db="EMBL/GenBank/DDBJ databases">
        <title>Bird 10,000 Genomes (B10K) Project - Family phase.</title>
        <authorList>
            <person name="Zhang G."/>
        </authorList>
    </citation>
    <scope>NUCLEOTIDE SEQUENCE [LARGE SCALE GENOMIC DNA]</scope>
    <source>
        <strain evidence="18">B10K-DU-012-02</strain>
    </source>
</reference>
<dbReference type="Pfam" id="PF00246">
    <property type="entry name" value="Peptidase_M14"/>
    <property type="match status" value="2"/>
</dbReference>
<comment type="caution">
    <text evidence="15">Lacks conserved residue(s) required for the propagation of feature annotation.</text>
</comment>
<gene>
    <name evidence="18" type="primary">Cpb1</name>
    <name evidence="18" type="ORF">BUPERY_R09534</name>
</gene>
<evidence type="ECO:0000256" key="12">
    <source>
        <dbReference type="ARBA" id="ARBA00037795"/>
    </source>
</evidence>
<evidence type="ECO:0000256" key="4">
    <source>
        <dbReference type="ARBA" id="ARBA00022670"/>
    </source>
</evidence>
<keyword evidence="8" id="KW-0862">Zinc</keyword>
<evidence type="ECO:0000256" key="14">
    <source>
        <dbReference type="ARBA" id="ARBA00039334"/>
    </source>
</evidence>
<dbReference type="InterPro" id="IPR000834">
    <property type="entry name" value="Peptidase_M14"/>
</dbReference>
<evidence type="ECO:0000256" key="2">
    <source>
        <dbReference type="ARBA" id="ARBA00005988"/>
    </source>
</evidence>
<name>A0A7L3H5C6_9PASS</name>
<sequence length="310" mass="35433">MWALLVLIGAASVSAHLQDLSFDRQKVFRVIPQNDEQVEILNFLASIMEIDFWQPDSVTVVRPKMQVDFRVEAEKSFDVEDLLKESGMEYQVLIDNLQAAMDTQFDSKVHTTGHAYEKYNNWDTIAAWSADIAAQNPDLVSRSVIGETYEGRSIGQNKKAIFMDCGFHAREWISPAFCQWFVKEAVETYGKDTVMTTLLDKLDFYVLPQDSKAYLQKWCNMTLLTIYFFIKCSLNSLFFSAVGASKSPCDSTYCGSAPESEKETKALADFIREHLSTIKAYLTIHSYSQMLLFPYSYTYDLPPNYKELVS</sequence>
<dbReference type="Gene3D" id="3.30.70.340">
    <property type="entry name" value="Metallocarboxypeptidase-like"/>
    <property type="match status" value="1"/>
</dbReference>
<dbReference type="EC" id="3.4.17.2" evidence="13"/>
<protein>
    <recommendedName>
        <fullName evidence="14">Carboxypeptidase B</fullName>
        <ecNumber evidence="13">3.4.17.2</ecNumber>
    </recommendedName>
</protein>
<dbReference type="SMART" id="SM00631">
    <property type="entry name" value="Zn_pept"/>
    <property type="match status" value="1"/>
</dbReference>
<feature type="chain" id="PRO_5029514251" description="Carboxypeptidase B" evidence="16">
    <location>
        <begin position="16"/>
        <end position="310"/>
    </location>
</feature>
<dbReference type="InterPro" id="IPR057246">
    <property type="entry name" value="CARBOXYPEPT_ZN_1"/>
</dbReference>
<dbReference type="EMBL" id="VZTT01018524">
    <property type="protein sequence ID" value="NXT98929.1"/>
    <property type="molecule type" value="Genomic_DNA"/>
</dbReference>
<comment type="catalytic activity">
    <reaction evidence="11">
        <text>Preferential release of a C-terminal lysine or arginine amino acid.</text>
        <dbReference type="EC" id="3.4.17.2"/>
    </reaction>
</comment>
<evidence type="ECO:0000256" key="10">
    <source>
        <dbReference type="ARBA" id="ARBA00023157"/>
    </source>
</evidence>
<organism evidence="18 19">
    <name type="scientific">Buphagus erythrorhynchus</name>
    <name type="common">red-billed oxpecker</name>
    <dbReference type="NCBI Taxonomy" id="245048"/>
    <lineage>
        <taxon>Eukaryota</taxon>
        <taxon>Metazoa</taxon>
        <taxon>Chordata</taxon>
        <taxon>Craniata</taxon>
        <taxon>Vertebrata</taxon>
        <taxon>Euteleostomi</taxon>
        <taxon>Archelosauria</taxon>
        <taxon>Archosauria</taxon>
        <taxon>Dinosauria</taxon>
        <taxon>Saurischia</taxon>
        <taxon>Theropoda</taxon>
        <taxon>Coelurosauria</taxon>
        <taxon>Aves</taxon>
        <taxon>Neognathae</taxon>
        <taxon>Neoaves</taxon>
        <taxon>Telluraves</taxon>
        <taxon>Australaves</taxon>
        <taxon>Passeriformes</taxon>
        <taxon>Sturnidae</taxon>
        <taxon>Buphagus</taxon>
    </lineage>
</organism>
<dbReference type="InterPro" id="IPR003146">
    <property type="entry name" value="M14A_act_pep"/>
</dbReference>
<feature type="non-terminal residue" evidence="18">
    <location>
        <position position="310"/>
    </location>
</feature>
<dbReference type="AlphaFoldDB" id="A0A7L3H5C6"/>
<dbReference type="PROSITE" id="PS00133">
    <property type="entry name" value="CARBOXYPEPT_ZN_2"/>
    <property type="match status" value="1"/>
</dbReference>
<keyword evidence="9" id="KW-0482">Metalloprotease</keyword>